<feature type="domain" description="Glycoside hydrolase family 5 C-terminal" evidence="6">
    <location>
        <begin position="396"/>
        <end position="455"/>
    </location>
</feature>
<feature type="domain" description="Glycoside hydrolase family 5" evidence="5">
    <location>
        <begin position="93"/>
        <end position="328"/>
    </location>
</feature>
<keyword evidence="3 4" id="KW-0326">Glycosidase</keyword>
<sequence>MRTGMVMVMVLFGGIHMGRAEETRVPDFDPPPPTMKLTAEPSEDWPEVVAPEGLPARPWFRDEHGRHFIPNGFVVNTEDVTGDYTYPESSYARTRAYGFNVQVIRLGLTRLGGFPGSELKQSYLDKIDRMVRLGKENGLKTIFKLTLYDLTGEVYTDLTEDHWAALFLNRDGLQDRYVDAWAMMFERYADEPAVWGYDLLNEPLAATGGARKNIWEVYEDFKDNEHFQTEYFWPLYERVIDRLHSISPEKWALVQSWHYTVANHRKTGLPSGYPLTNLDRERVVYAPHYYGAKPNYALQTYLNHAGELGLPVIIGEYGPPTFPNTDEDLETQLVYELNFMRTVNLFDRFGIGMLKAWWSGSRDLENGVFNRTWAMFHGPSHALGPERKYVVDVMCRPRPIYIAGVAHTWHYDFATREFTLDFTPGPASAPSEIYLPLDRHYEDGLRIFYHDLVMKLDPGGKGGLSVLENPAKMKTRAFSWDKATQRLYVKTWPGVKERTSLKVLPGVQD</sequence>
<evidence type="ECO:0000313" key="8">
    <source>
        <dbReference type="Proteomes" id="UP000035268"/>
    </source>
</evidence>
<dbReference type="STRING" id="1307763.L21SP4_00900"/>
<dbReference type="Gene3D" id="2.60.40.1180">
    <property type="entry name" value="Golgi alpha-mannosidase II"/>
    <property type="match status" value="1"/>
</dbReference>
<dbReference type="OrthoDB" id="9800955at2"/>
<dbReference type="InterPro" id="IPR001547">
    <property type="entry name" value="Glyco_hydro_5"/>
</dbReference>
<accession>A0A0G3ECW6</accession>
<dbReference type="GO" id="GO:0016042">
    <property type="term" value="P:lipid catabolic process"/>
    <property type="evidence" value="ECO:0007669"/>
    <property type="project" value="UniProtKB-ARBA"/>
</dbReference>
<name>A0A0G3ECW6_9BACT</name>
<comment type="similarity">
    <text evidence="1 4">Belongs to the glycosyl hydrolase 5 (cellulase A) family.</text>
</comment>
<dbReference type="SUPFAM" id="SSF51445">
    <property type="entry name" value="(Trans)glycosidases"/>
    <property type="match status" value="1"/>
</dbReference>
<protein>
    <submittedName>
        <fullName evidence="7">Putative endoglycoceramidase</fullName>
    </submittedName>
</protein>
<dbReference type="Proteomes" id="UP000035268">
    <property type="component" value="Chromosome"/>
</dbReference>
<evidence type="ECO:0000256" key="3">
    <source>
        <dbReference type="ARBA" id="ARBA00023295"/>
    </source>
</evidence>
<evidence type="ECO:0000313" key="7">
    <source>
        <dbReference type="EMBL" id="AKJ64163.1"/>
    </source>
</evidence>
<dbReference type="InterPro" id="IPR041036">
    <property type="entry name" value="GH5_C"/>
</dbReference>
<dbReference type="Pfam" id="PF18564">
    <property type="entry name" value="Glyco_hydro_5_C"/>
    <property type="match status" value="1"/>
</dbReference>
<keyword evidence="8" id="KW-1185">Reference proteome</keyword>
<reference evidence="7 8" key="2">
    <citation type="journal article" date="2016" name="ISME J.">
        <title>Characterization of the first cultured representative of Verrucomicrobia subdivision 5 indicates the proposal of a novel phylum.</title>
        <authorList>
            <person name="Spring S."/>
            <person name="Bunk B."/>
            <person name="Sproer C."/>
            <person name="Schumann P."/>
            <person name="Rohde M."/>
            <person name="Tindall B.J."/>
            <person name="Klenk H.P."/>
        </authorList>
    </citation>
    <scope>NUCLEOTIDE SEQUENCE [LARGE SCALE GENOMIC DNA]</scope>
    <source>
        <strain evidence="7 8">L21-Fru-AB</strain>
    </source>
</reference>
<dbReference type="GO" id="GO:1901136">
    <property type="term" value="P:carbohydrate derivative catabolic process"/>
    <property type="evidence" value="ECO:0007669"/>
    <property type="project" value="UniProtKB-ARBA"/>
</dbReference>
<dbReference type="InterPro" id="IPR017853">
    <property type="entry name" value="GH"/>
</dbReference>
<dbReference type="PANTHER" id="PTHR31308">
    <property type="match status" value="1"/>
</dbReference>
<reference evidence="8" key="1">
    <citation type="submission" date="2015-02" db="EMBL/GenBank/DDBJ databases">
        <title>Description and complete genome sequence of the first cultured representative of the subdivision 5 of the Verrucomicrobia phylum.</title>
        <authorList>
            <person name="Spring S."/>
            <person name="Bunk B."/>
            <person name="Sproer C."/>
            <person name="Klenk H.-P."/>
        </authorList>
    </citation>
    <scope>NUCLEOTIDE SEQUENCE [LARGE SCALE GENOMIC DNA]</scope>
    <source>
        <strain evidence="8">L21-Fru-AB</strain>
    </source>
</reference>
<dbReference type="PATRIC" id="fig|1609981.3.peg.940"/>
<dbReference type="InterPro" id="IPR052066">
    <property type="entry name" value="Glycosphingolipid_Hydrolases"/>
</dbReference>
<dbReference type="RefSeq" id="WP_082116522.1">
    <property type="nucleotide sequence ID" value="NZ_CP010904.1"/>
</dbReference>
<organism evidence="7 8">
    <name type="scientific">Kiritimatiella glycovorans</name>
    <dbReference type="NCBI Taxonomy" id="1307763"/>
    <lineage>
        <taxon>Bacteria</taxon>
        <taxon>Pseudomonadati</taxon>
        <taxon>Kiritimatiellota</taxon>
        <taxon>Kiritimatiellia</taxon>
        <taxon>Kiritimatiellales</taxon>
        <taxon>Kiritimatiellaceae</taxon>
        <taxon>Kiritimatiella</taxon>
    </lineage>
</organism>
<dbReference type="GO" id="GO:0000272">
    <property type="term" value="P:polysaccharide catabolic process"/>
    <property type="evidence" value="ECO:0007669"/>
    <property type="project" value="InterPro"/>
</dbReference>
<dbReference type="GO" id="GO:0004553">
    <property type="term" value="F:hydrolase activity, hydrolyzing O-glycosyl compounds"/>
    <property type="evidence" value="ECO:0007669"/>
    <property type="project" value="InterPro"/>
</dbReference>
<dbReference type="InterPro" id="IPR013780">
    <property type="entry name" value="Glyco_hydro_b"/>
</dbReference>
<evidence type="ECO:0000259" key="6">
    <source>
        <dbReference type="Pfam" id="PF18564"/>
    </source>
</evidence>
<keyword evidence="2 4" id="KW-0378">Hydrolase</keyword>
<dbReference type="AlphaFoldDB" id="A0A0G3ECW6"/>
<dbReference type="Gene3D" id="3.20.20.80">
    <property type="entry name" value="Glycosidases"/>
    <property type="match status" value="1"/>
</dbReference>
<evidence type="ECO:0000256" key="1">
    <source>
        <dbReference type="ARBA" id="ARBA00005641"/>
    </source>
</evidence>
<gene>
    <name evidence="7" type="ORF">L21SP4_00900</name>
</gene>
<dbReference type="KEGG" id="vbl:L21SP4_00900"/>
<proteinExistence type="inferred from homology"/>
<evidence type="ECO:0000256" key="4">
    <source>
        <dbReference type="RuleBase" id="RU361153"/>
    </source>
</evidence>
<evidence type="ECO:0000259" key="5">
    <source>
        <dbReference type="Pfam" id="PF00150"/>
    </source>
</evidence>
<dbReference type="Pfam" id="PF00150">
    <property type="entry name" value="Cellulase"/>
    <property type="match status" value="1"/>
</dbReference>
<dbReference type="PANTHER" id="PTHR31308:SF5">
    <property type="entry name" value="ERGOSTERYL-BETA-GLUCOSIDASE"/>
    <property type="match status" value="1"/>
</dbReference>
<dbReference type="EMBL" id="CP010904">
    <property type="protein sequence ID" value="AKJ64163.1"/>
    <property type="molecule type" value="Genomic_DNA"/>
</dbReference>
<evidence type="ECO:0000256" key="2">
    <source>
        <dbReference type="ARBA" id="ARBA00022801"/>
    </source>
</evidence>